<name>A0A0N7F2M3_9PSEU</name>
<evidence type="ECO:0000313" key="2">
    <source>
        <dbReference type="Proteomes" id="UP000063699"/>
    </source>
</evidence>
<reference evidence="1 2" key="1">
    <citation type="submission" date="2015-07" db="EMBL/GenBank/DDBJ databases">
        <title>Genome sequencing of Kibdelosporangium phytohabitans.</title>
        <authorList>
            <person name="Qin S."/>
            <person name="Xing K."/>
        </authorList>
    </citation>
    <scope>NUCLEOTIDE SEQUENCE [LARGE SCALE GENOMIC DNA]</scope>
    <source>
        <strain evidence="1 2">KLBMP1111</strain>
    </source>
</reference>
<dbReference type="EMBL" id="CP012752">
    <property type="protein sequence ID" value="ALG06231.1"/>
    <property type="molecule type" value="Genomic_DNA"/>
</dbReference>
<dbReference type="AlphaFoldDB" id="A0A0N7F2M3"/>
<protein>
    <submittedName>
        <fullName evidence="1">Uncharacterized protein</fullName>
    </submittedName>
</protein>
<evidence type="ECO:0000313" key="1">
    <source>
        <dbReference type="EMBL" id="ALG06231.1"/>
    </source>
</evidence>
<dbReference type="KEGG" id="kphy:AOZ06_04175"/>
<sequence length="80" mass="8197">MANEAKIAELGNVVSGISKALLSAVSKLAGGASTDDLDKKEKGAVALAELIDKGSVDRLVSQYKDGNKADPKKFPIPGVS</sequence>
<organism evidence="1 2">
    <name type="scientific">Kibdelosporangium phytohabitans</name>
    <dbReference type="NCBI Taxonomy" id="860235"/>
    <lineage>
        <taxon>Bacteria</taxon>
        <taxon>Bacillati</taxon>
        <taxon>Actinomycetota</taxon>
        <taxon>Actinomycetes</taxon>
        <taxon>Pseudonocardiales</taxon>
        <taxon>Pseudonocardiaceae</taxon>
        <taxon>Kibdelosporangium</taxon>
    </lineage>
</organism>
<gene>
    <name evidence="1" type="ORF">AOZ06_04175</name>
</gene>
<proteinExistence type="predicted"/>
<keyword evidence="2" id="KW-1185">Reference proteome</keyword>
<dbReference type="Proteomes" id="UP000063699">
    <property type="component" value="Chromosome"/>
</dbReference>
<accession>A0A0N7F2M3</accession>